<keyword evidence="3" id="KW-1185">Reference proteome</keyword>
<organism evidence="2 3">
    <name type="scientific">Trema orientale</name>
    <name type="common">Charcoal tree</name>
    <name type="synonym">Celtis orientalis</name>
    <dbReference type="NCBI Taxonomy" id="63057"/>
    <lineage>
        <taxon>Eukaryota</taxon>
        <taxon>Viridiplantae</taxon>
        <taxon>Streptophyta</taxon>
        <taxon>Embryophyta</taxon>
        <taxon>Tracheophyta</taxon>
        <taxon>Spermatophyta</taxon>
        <taxon>Magnoliopsida</taxon>
        <taxon>eudicotyledons</taxon>
        <taxon>Gunneridae</taxon>
        <taxon>Pentapetalae</taxon>
        <taxon>rosids</taxon>
        <taxon>fabids</taxon>
        <taxon>Rosales</taxon>
        <taxon>Cannabaceae</taxon>
        <taxon>Trema</taxon>
    </lineage>
</organism>
<evidence type="ECO:0000313" key="3">
    <source>
        <dbReference type="Proteomes" id="UP000237000"/>
    </source>
</evidence>
<dbReference type="InParanoid" id="A0A2P5EI65"/>
<proteinExistence type="predicted"/>
<protein>
    <submittedName>
        <fullName evidence="2">Uncharacterized protein</fullName>
    </submittedName>
</protein>
<dbReference type="AlphaFoldDB" id="A0A2P5EI65"/>
<comment type="caution">
    <text evidence="2">The sequence shown here is derived from an EMBL/GenBank/DDBJ whole genome shotgun (WGS) entry which is preliminary data.</text>
</comment>
<sequence>HESPCRDNDRARRSPRKARSTSLHQCSSRPKPKRIETWVSPENPRPSFLSSPRTIFPSISHSIESRAHLIAYTWNPSAQSKPRSWICSLFPAPVAVGLDDRTVFAQELEIDLVLGPVALEGGEVEVEVEAAGVAAGAAYLGAEGAVAEGPGGAPPSAAAVVEGEGDEVGVGAVSAGLWVVVYGDLFQGLGLMERWSLWFRRRSWLS</sequence>
<evidence type="ECO:0000313" key="2">
    <source>
        <dbReference type="EMBL" id="PON85209.1"/>
    </source>
</evidence>
<dbReference type="Proteomes" id="UP000237000">
    <property type="component" value="Unassembled WGS sequence"/>
</dbReference>
<feature type="non-terminal residue" evidence="2">
    <location>
        <position position="1"/>
    </location>
</feature>
<name>A0A2P5EI65_TREOI</name>
<evidence type="ECO:0000256" key="1">
    <source>
        <dbReference type="SAM" id="MobiDB-lite"/>
    </source>
</evidence>
<feature type="compositionally biased region" description="Basic and acidic residues" evidence="1">
    <location>
        <begin position="1"/>
        <end position="12"/>
    </location>
</feature>
<accession>A0A2P5EI65</accession>
<gene>
    <name evidence="2" type="ORF">TorRG33x02_190530</name>
</gene>
<dbReference type="EMBL" id="JXTC01000151">
    <property type="protein sequence ID" value="PON85209.1"/>
    <property type="molecule type" value="Genomic_DNA"/>
</dbReference>
<dbReference type="OrthoDB" id="10587396at2759"/>
<feature type="region of interest" description="Disordered" evidence="1">
    <location>
        <begin position="1"/>
        <end position="45"/>
    </location>
</feature>
<reference evidence="3" key="1">
    <citation type="submission" date="2016-06" db="EMBL/GenBank/DDBJ databases">
        <title>Parallel loss of symbiosis genes in relatives of nitrogen-fixing non-legume Parasponia.</title>
        <authorList>
            <person name="Van Velzen R."/>
            <person name="Holmer R."/>
            <person name="Bu F."/>
            <person name="Rutten L."/>
            <person name="Van Zeijl A."/>
            <person name="Liu W."/>
            <person name="Santuari L."/>
            <person name="Cao Q."/>
            <person name="Sharma T."/>
            <person name="Shen D."/>
            <person name="Roswanjaya Y."/>
            <person name="Wardhani T."/>
            <person name="Kalhor M.S."/>
            <person name="Jansen J."/>
            <person name="Van den Hoogen J."/>
            <person name="Gungor B."/>
            <person name="Hartog M."/>
            <person name="Hontelez J."/>
            <person name="Verver J."/>
            <person name="Yang W.-C."/>
            <person name="Schijlen E."/>
            <person name="Repin R."/>
            <person name="Schilthuizen M."/>
            <person name="Schranz E."/>
            <person name="Heidstra R."/>
            <person name="Miyata K."/>
            <person name="Fedorova E."/>
            <person name="Kohlen W."/>
            <person name="Bisseling T."/>
            <person name="Smit S."/>
            <person name="Geurts R."/>
        </authorList>
    </citation>
    <scope>NUCLEOTIDE SEQUENCE [LARGE SCALE GENOMIC DNA]</scope>
    <source>
        <strain evidence="3">cv. RG33-2</strain>
    </source>
</reference>